<sequence>MLKEGRFVSLTTMKRLLLSTLVAFSLAQAESVKDREGAVRADKARMEHDKRWAYNDLDSAFKQAQLTGKPVLVVMRCVPCLACMGLDTAVLMESDSLSSLLDQFVCVRVMNANSLDLTKFQFDYDLSFSTLFFNGDGTVYGRYGSWTHQKNSADQTLVGYKKALEAALSVHKGYPANKAELALKQPAPIPFVSPTDMPKLAERYKRDLDWNGKVVGSCIHCHMVGDAMRTSYRDKRKSVPDEWVFPMPAPETIGMSLAGDQIAQVSAVTADSIADKAGFKAGDEIIKMAGQPLVSVADVAWVLHRTGESARHEVLVKRGGEETKLTLDLPAGWRKKTDTSGRASAWSLRAMAAGGLNMLDLTDEERKQRNLGTDGMALWVKGLGMHGPHAVAKNAGFMKDDVLIEVGGRRERMTESRLHGHLMQDHFKGDEVPVKVLREGKTLDLRLPMQ</sequence>
<dbReference type="Gene3D" id="3.40.30.10">
    <property type="entry name" value="Glutaredoxin"/>
    <property type="match status" value="1"/>
</dbReference>
<evidence type="ECO:0000313" key="4">
    <source>
        <dbReference type="Proteomes" id="UP000321577"/>
    </source>
</evidence>
<dbReference type="SMART" id="SM00228">
    <property type="entry name" value="PDZ"/>
    <property type="match status" value="1"/>
</dbReference>
<dbReference type="SUPFAM" id="SSF50156">
    <property type="entry name" value="PDZ domain-like"/>
    <property type="match status" value="1"/>
</dbReference>
<name>A0A512M4E8_9BACT</name>
<dbReference type="PROSITE" id="PS50106">
    <property type="entry name" value="PDZ"/>
    <property type="match status" value="1"/>
</dbReference>
<feature type="chain" id="PRO_5021972896" evidence="1">
    <location>
        <begin position="30"/>
        <end position="450"/>
    </location>
</feature>
<reference evidence="3 4" key="1">
    <citation type="submission" date="2019-07" db="EMBL/GenBank/DDBJ databases">
        <title>Whole genome shotgun sequence of Brevifollis gellanilyticus NBRC 108608.</title>
        <authorList>
            <person name="Hosoyama A."/>
            <person name="Uohara A."/>
            <person name="Ohji S."/>
            <person name="Ichikawa N."/>
        </authorList>
    </citation>
    <scope>NUCLEOTIDE SEQUENCE [LARGE SCALE GENOMIC DNA]</scope>
    <source>
        <strain evidence="3 4">NBRC 108608</strain>
    </source>
</reference>
<dbReference type="AlphaFoldDB" id="A0A512M4E8"/>
<gene>
    <name evidence="3" type="primary">mucD</name>
    <name evidence="3" type="ORF">BGE01nite_09070</name>
</gene>
<dbReference type="Pfam" id="PF13180">
    <property type="entry name" value="PDZ_2"/>
    <property type="match status" value="1"/>
</dbReference>
<feature type="signal peptide" evidence="1">
    <location>
        <begin position="1"/>
        <end position="29"/>
    </location>
</feature>
<keyword evidence="1" id="KW-0732">Signal</keyword>
<organism evidence="3 4">
    <name type="scientific">Brevifollis gellanilyticus</name>
    <dbReference type="NCBI Taxonomy" id="748831"/>
    <lineage>
        <taxon>Bacteria</taxon>
        <taxon>Pseudomonadati</taxon>
        <taxon>Verrucomicrobiota</taxon>
        <taxon>Verrucomicrobiia</taxon>
        <taxon>Verrucomicrobiales</taxon>
        <taxon>Verrucomicrobiaceae</taxon>
    </lineage>
</organism>
<comment type="caution">
    <text evidence="3">The sequence shown here is derived from an EMBL/GenBank/DDBJ whole genome shotgun (WGS) entry which is preliminary data.</text>
</comment>
<evidence type="ECO:0000256" key="1">
    <source>
        <dbReference type="SAM" id="SignalP"/>
    </source>
</evidence>
<dbReference type="Pfam" id="PF13899">
    <property type="entry name" value="Thioredoxin_7"/>
    <property type="match status" value="1"/>
</dbReference>
<evidence type="ECO:0000259" key="2">
    <source>
        <dbReference type="PROSITE" id="PS50106"/>
    </source>
</evidence>
<dbReference type="InterPro" id="IPR036034">
    <property type="entry name" value="PDZ_sf"/>
</dbReference>
<dbReference type="InterPro" id="IPR001478">
    <property type="entry name" value="PDZ"/>
</dbReference>
<accession>A0A512M4E8</accession>
<dbReference type="Gene3D" id="2.30.42.10">
    <property type="match status" value="2"/>
</dbReference>
<feature type="domain" description="PDZ" evidence="2">
    <location>
        <begin position="253"/>
        <end position="318"/>
    </location>
</feature>
<dbReference type="NCBIfam" id="NF041199">
    <property type="entry name" value="trx7_PDZ_seleno"/>
    <property type="match status" value="1"/>
</dbReference>
<dbReference type="EMBL" id="BKAG01000004">
    <property type="protein sequence ID" value="GEP41616.1"/>
    <property type="molecule type" value="Genomic_DNA"/>
</dbReference>
<keyword evidence="4" id="KW-1185">Reference proteome</keyword>
<protein>
    <submittedName>
        <fullName evidence="3">Peptidase</fullName>
    </submittedName>
</protein>
<proteinExistence type="predicted"/>
<dbReference type="Proteomes" id="UP000321577">
    <property type="component" value="Unassembled WGS sequence"/>
</dbReference>
<evidence type="ECO:0000313" key="3">
    <source>
        <dbReference type="EMBL" id="GEP41616.1"/>
    </source>
</evidence>